<feature type="compositionally biased region" description="Polar residues" evidence="1">
    <location>
        <begin position="169"/>
        <end position="181"/>
    </location>
</feature>
<accession>A0AAJ0LX85</accession>
<feature type="compositionally biased region" description="Basic and acidic residues" evidence="1">
    <location>
        <begin position="376"/>
        <end position="386"/>
    </location>
</feature>
<keyword evidence="4" id="KW-1185">Reference proteome</keyword>
<dbReference type="SUPFAM" id="SSF52113">
    <property type="entry name" value="BRCT domain"/>
    <property type="match status" value="1"/>
</dbReference>
<evidence type="ECO:0000259" key="2">
    <source>
        <dbReference type="PROSITE" id="PS50172"/>
    </source>
</evidence>
<dbReference type="Proteomes" id="UP001271007">
    <property type="component" value="Unassembled WGS sequence"/>
</dbReference>
<dbReference type="CDD" id="cd17744">
    <property type="entry name" value="BRCT_MDC1_rpt1"/>
    <property type="match status" value="1"/>
</dbReference>
<evidence type="ECO:0000313" key="4">
    <source>
        <dbReference type="Proteomes" id="UP001271007"/>
    </source>
</evidence>
<feature type="compositionally biased region" description="Polar residues" evidence="1">
    <location>
        <begin position="248"/>
        <end position="264"/>
    </location>
</feature>
<feature type="region of interest" description="Disordered" evidence="1">
    <location>
        <begin position="398"/>
        <end position="478"/>
    </location>
</feature>
<dbReference type="SMART" id="SM00292">
    <property type="entry name" value="BRCT"/>
    <property type="match status" value="1"/>
</dbReference>
<feature type="domain" description="BRCT" evidence="2">
    <location>
        <begin position="472"/>
        <end position="565"/>
    </location>
</feature>
<feature type="compositionally biased region" description="Polar residues" evidence="1">
    <location>
        <begin position="433"/>
        <end position="442"/>
    </location>
</feature>
<evidence type="ECO:0000256" key="1">
    <source>
        <dbReference type="SAM" id="MobiDB-lite"/>
    </source>
</evidence>
<reference evidence="3" key="1">
    <citation type="submission" date="2023-04" db="EMBL/GenBank/DDBJ databases">
        <title>Black Yeasts Isolated from many extreme environments.</title>
        <authorList>
            <person name="Coleine C."/>
            <person name="Stajich J.E."/>
            <person name="Selbmann L."/>
        </authorList>
    </citation>
    <scope>NUCLEOTIDE SEQUENCE</scope>
    <source>
        <strain evidence="3">CCFEE 5312</strain>
    </source>
</reference>
<proteinExistence type="predicted"/>
<feature type="compositionally biased region" description="Acidic residues" evidence="1">
    <location>
        <begin position="182"/>
        <end position="198"/>
    </location>
</feature>
<dbReference type="EMBL" id="JAWDJX010000001">
    <property type="protein sequence ID" value="KAK3058544.1"/>
    <property type="molecule type" value="Genomic_DNA"/>
</dbReference>
<feature type="region of interest" description="Disordered" evidence="1">
    <location>
        <begin position="364"/>
        <end position="386"/>
    </location>
</feature>
<dbReference type="Gene3D" id="3.40.50.10190">
    <property type="entry name" value="BRCT domain"/>
    <property type="match status" value="1"/>
</dbReference>
<organism evidence="3 4">
    <name type="scientific">Extremus antarcticus</name>
    <dbReference type="NCBI Taxonomy" id="702011"/>
    <lineage>
        <taxon>Eukaryota</taxon>
        <taxon>Fungi</taxon>
        <taxon>Dikarya</taxon>
        <taxon>Ascomycota</taxon>
        <taxon>Pezizomycotina</taxon>
        <taxon>Dothideomycetes</taxon>
        <taxon>Dothideomycetidae</taxon>
        <taxon>Mycosphaerellales</taxon>
        <taxon>Extremaceae</taxon>
        <taxon>Extremus</taxon>
    </lineage>
</organism>
<dbReference type="AlphaFoldDB" id="A0AAJ0LX85"/>
<evidence type="ECO:0000313" key="3">
    <source>
        <dbReference type="EMBL" id="KAK3058544.1"/>
    </source>
</evidence>
<dbReference type="InterPro" id="IPR036420">
    <property type="entry name" value="BRCT_dom_sf"/>
</dbReference>
<dbReference type="InterPro" id="IPR001357">
    <property type="entry name" value="BRCT_dom"/>
</dbReference>
<comment type="caution">
    <text evidence="3">The sequence shown here is derived from an EMBL/GenBank/DDBJ whole genome shotgun (WGS) entry which is preliminary data.</text>
</comment>
<gene>
    <name evidence="3" type="ORF">LTR09_000108</name>
</gene>
<feature type="compositionally biased region" description="Low complexity" evidence="1">
    <location>
        <begin position="463"/>
        <end position="476"/>
    </location>
</feature>
<dbReference type="PROSITE" id="PS50172">
    <property type="entry name" value="BRCT"/>
    <property type="match status" value="1"/>
</dbReference>
<feature type="region of interest" description="Disordered" evidence="1">
    <location>
        <begin position="169"/>
        <end position="266"/>
    </location>
</feature>
<sequence length="687" mass="73754">MKAQVVLKCMVGSAGGSSPPGQTLQYLVPSDDDVATARIVHDSRKGTFEFFTDNTEAQGDVVALANIRSTQLSLTLEPLVERVYVEAPLAHGHARKDQIDRIVVPSSKDYQHHYLHLREDDVVNFDRHGFKFRVVIAGISGTSTPAPNAVDHERVTDPPAAQWGFESAQVQDEVQVKSSNAEEVDDGEATESDEDDLDDITHPEATAGEITPAAARISTTLPTIKETPNAKATVAASVADTDGGNGDPFSTAQEPSLSDQSPADSPSIRAKAVIPTAVVETTIGEVAGASDDDSDDVGDAIIVPKPKAVLTYGKNGRPAEDGVDAAISDVDGASKDQMSAANGDGDDDQQLYLVSSEPYGIPRVSAEAAKRRSKRKAEPDVKDEALVKQDDEEEIVVSAKRRKTVSNGEAVFDDDQPSSSAGTGTGKLKRPSRYSTAASSPSEGVKPESKTTKRRLSPQVVIPPSSATPTSTATSPLTGRVPKVLLSHDSAFRKSHSKWLKEQGSEVIDDVRTRRTNFVCVVKNDNVRTAKVLRSLALGKFVVTESWLTESKKSGQLLDLEEYVHPQIENVNVDRRKLFHGKNLFFTSTLADKVYGVNWDDIYSLCEEVGASAILKGTSGDYGDFSRTTETICFGATNSDVDVGRLQTQFSCTVFNKSLISHAIISGELDLDLGEFKLPAGGLKKKA</sequence>
<name>A0AAJ0LX85_9PEZI</name>
<protein>
    <recommendedName>
        <fullName evidence="2">BRCT domain-containing protein</fullName>
    </recommendedName>
</protein>
<dbReference type="Pfam" id="PF16770">
    <property type="entry name" value="RTT107_BRCT_5"/>
    <property type="match status" value="1"/>
</dbReference>